<proteinExistence type="predicted"/>
<evidence type="ECO:0000256" key="2">
    <source>
        <dbReference type="SAM" id="Phobius"/>
    </source>
</evidence>
<evidence type="ECO:0000313" key="4">
    <source>
        <dbReference type="Proteomes" id="UP000003240"/>
    </source>
</evidence>
<dbReference type="OrthoDB" id="1633470at2"/>
<keyword evidence="2" id="KW-0472">Membrane</keyword>
<dbReference type="STRING" id="1009370.ALO_16022"/>
<dbReference type="NCBIfam" id="TIGR02867">
    <property type="entry name" value="spore_II_P"/>
    <property type="match status" value="1"/>
</dbReference>
<dbReference type="RefSeq" id="WP_004097474.1">
    <property type="nucleotide sequence ID" value="NZ_AFGF01000162.1"/>
</dbReference>
<gene>
    <name evidence="3" type="ORF">ALO_16022</name>
</gene>
<dbReference type="Pfam" id="PF07454">
    <property type="entry name" value="SpoIIP"/>
    <property type="match status" value="1"/>
</dbReference>
<keyword evidence="2" id="KW-0812">Transmembrane</keyword>
<keyword evidence="4" id="KW-1185">Reference proteome</keyword>
<reference evidence="3 4" key="1">
    <citation type="journal article" date="2011" name="EMBO J.">
        <title>Structural diversity of bacterial flagellar motors.</title>
        <authorList>
            <person name="Chen S."/>
            <person name="Beeby M."/>
            <person name="Murphy G.E."/>
            <person name="Leadbetter J.R."/>
            <person name="Hendrixson D.R."/>
            <person name="Briegel A."/>
            <person name="Li Z."/>
            <person name="Shi J."/>
            <person name="Tocheva E.I."/>
            <person name="Muller A."/>
            <person name="Dobro M.J."/>
            <person name="Jensen G.J."/>
        </authorList>
    </citation>
    <scope>NUCLEOTIDE SEQUENCE [LARGE SCALE GENOMIC DNA]</scope>
    <source>
        <strain evidence="3 4">DSM 6540</strain>
    </source>
</reference>
<accession>F7NM77</accession>
<feature type="transmembrane region" description="Helical" evidence="2">
    <location>
        <begin position="346"/>
        <end position="367"/>
    </location>
</feature>
<dbReference type="Proteomes" id="UP000003240">
    <property type="component" value="Unassembled WGS sequence"/>
</dbReference>
<evidence type="ECO:0000256" key="1">
    <source>
        <dbReference type="SAM" id="MobiDB-lite"/>
    </source>
</evidence>
<keyword evidence="2" id="KW-1133">Transmembrane helix</keyword>
<evidence type="ECO:0000313" key="3">
    <source>
        <dbReference type="EMBL" id="EGO62878.1"/>
    </source>
</evidence>
<feature type="region of interest" description="Disordered" evidence="1">
    <location>
        <begin position="303"/>
        <end position="337"/>
    </location>
</feature>
<sequence>MKLLQCPIIQIRIRQIILLTLLGLLLWLPTTVKAENELADSAYFTVVDEAGNIILETGMEVRVGDQFIDEDDRLFEITTVEDKKAHAVRQPETGALELFDDAVPAQASPTPNAPLIAVYHTHTDESYIPTDGTDSQKGRGSIMKVGDAFVARLQELGYRVVHSKTLHDPHDANAYYRSRRTAVKLLNNRPAALFDVHRNSAPLRTYYITIGGKEATKMLLVVGRQNQYRMTTQGFARRVKAAVDAKYKGLIRGIFLAHGNYNQDLSPRALLLEVGTQFNKRAVAERSIQLFADALPSIIPLPPPQTASAADSQQPPIPGTVNNNNQPPPGTPSGAAGTAGAGSLDAFYNILAIVGLVVLGAGAFLYLSSGSWGEVKQKLSRLRNVEFTNFLGPWRKKVKAWAKRRKP</sequence>
<organism evidence="3 4">
    <name type="scientific">Acetonema longum DSM 6540</name>
    <dbReference type="NCBI Taxonomy" id="1009370"/>
    <lineage>
        <taxon>Bacteria</taxon>
        <taxon>Bacillati</taxon>
        <taxon>Bacillota</taxon>
        <taxon>Negativicutes</taxon>
        <taxon>Acetonemataceae</taxon>
        <taxon>Acetonema</taxon>
    </lineage>
</organism>
<dbReference type="AlphaFoldDB" id="F7NM77"/>
<feature type="compositionally biased region" description="Polar residues" evidence="1">
    <location>
        <begin position="306"/>
        <end position="325"/>
    </location>
</feature>
<dbReference type="EMBL" id="AFGF01000162">
    <property type="protein sequence ID" value="EGO62878.1"/>
    <property type="molecule type" value="Genomic_DNA"/>
</dbReference>
<dbReference type="InterPro" id="IPR010897">
    <property type="entry name" value="Spore_II_P"/>
</dbReference>
<protein>
    <submittedName>
        <fullName evidence="3">Stage II sporulation protein P</fullName>
    </submittedName>
</protein>
<dbReference type="eggNOG" id="COG1249">
    <property type="taxonomic scope" value="Bacteria"/>
</dbReference>
<name>F7NM77_9FIRM</name>
<comment type="caution">
    <text evidence="3">The sequence shown here is derived from an EMBL/GenBank/DDBJ whole genome shotgun (WGS) entry which is preliminary data.</text>
</comment>